<comment type="caution">
    <text evidence="3">The sequence shown here is derived from an EMBL/GenBank/DDBJ whole genome shotgun (WGS) entry which is preliminary data.</text>
</comment>
<dbReference type="InterPro" id="IPR001387">
    <property type="entry name" value="Cro/C1-type_HTH"/>
</dbReference>
<dbReference type="InterPro" id="IPR010982">
    <property type="entry name" value="Lambda_DNA-bd_dom_sf"/>
</dbReference>
<dbReference type="PROSITE" id="PS50943">
    <property type="entry name" value="HTH_CROC1"/>
    <property type="match status" value="1"/>
</dbReference>
<evidence type="ECO:0000256" key="1">
    <source>
        <dbReference type="ARBA" id="ARBA00023125"/>
    </source>
</evidence>
<protein>
    <submittedName>
        <fullName evidence="3">DNA-binding protein</fullName>
    </submittedName>
</protein>
<proteinExistence type="predicted"/>
<dbReference type="RefSeq" id="WP_006679702.1">
    <property type="nucleotide sequence ID" value="NZ_AHKH01000155.1"/>
</dbReference>
<evidence type="ECO:0000259" key="2">
    <source>
        <dbReference type="PROSITE" id="PS50943"/>
    </source>
</evidence>
<evidence type="ECO:0000313" key="3">
    <source>
        <dbReference type="EMBL" id="EHQ59276.1"/>
    </source>
</evidence>
<evidence type="ECO:0000313" key="4">
    <source>
        <dbReference type="Proteomes" id="UP000003900"/>
    </source>
</evidence>
<name>H3SNS7_9BACL</name>
<dbReference type="InterPro" id="IPR050807">
    <property type="entry name" value="TransReg_Diox_bact_type"/>
</dbReference>
<accession>H3SNS7</accession>
<dbReference type="Gene3D" id="1.10.260.40">
    <property type="entry name" value="lambda repressor-like DNA-binding domains"/>
    <property type="match status" value="1"/>
</dbReference>
<keyword evidence="4" id="KW-1185">Reference proteome</keyword>
<dbReference type="Proteomes" id="UP000003900">
    <property type="component" value="Unassembled WGS sequence"/>
</dbReference>
<dbReference type="GO" id="GO:0003700">
    <property type="term" value="F:DNA-binding transcription factor activity"/>
    <property type="evidence" value="ECO:0007669"/>
    <property type="project" value="TreeGrafter"/>
</dbReference>
<dbReference type="SUPFAM" id="SSF47413">
    <property type="entry name" value="lambda repressor-like DNA-binding domains"/>
    <property type="match status" value="1"/>
</dbReference>
<dbReference type="Pfam" id="PF01381">
    <property type="entry name" value="HTH_3"/>
    <property type="match status" value="1"/>
</dbReference>
<dbReference type="GO" id="GO:0005829">
    <property type="term" value="C:cytosol"/>
    <property type="evidence" value="ECO:0007669"/>
    <property type="project" value="TreeGrafter"/>
</dbReference>
<reference evidence="3 4" key="1">
    <citation type="journal article" date="2012" name="J. Bacteriol.">
        <title>Genome Sequence of the Pattern-Forming Social Bacterium Paenibacillus dendritiformis C454 Chiral Morphotype.</title>
        <authorList>
            <person name="Sirota-Madi A."/>
            <person name="Olender T."/>
            <person name="Helman Y."/>
            <person name="Brainis I."/>
            <person name="Finkelshtein A."/>
            <person name="Roth D."/>
            <person name="Hagai E."/>
            <person name="Leshkowitz D."/>
            <person name="Brodsky L."/>
            <person name="Galatenko V."/>
            <person name="Nikolaev V."/>
            <person name="Gutnick D.L."/>
            <person name="Lancet D."/>
            <person name="Ben-Jacob E."/>
        </authorList>
    </citation>
    <scope>NUCLEOTIDE SEQUENCE [LARGE SCALE GENOMIC DNA]</scope>
    <source>
        <strain evidence="3 4">C454</strain>
    </source>
</reference>
<dbReference type="SMART" id="SM00530">
    <property type="entry name" value="HTH_XRE"/>
    <property type="match status" value="1"/>
</dbReference>
<dbReference type="GO" id="GO:0003677">
    <property type="term" value="F:DNA binding"/>
    <property type="evidence" value="ECO:0007669"/>
    <property type="project" value="UniProtKB-KW"/>
</dbReference>
<gene>
    <name evidence="3" type="ORF">PDENDC454_26138</name>
</gene>
<dbReference type="PANTHER" id="PTHR46797">
    <property type="entry name" value="HTH-TYPE TRANSCRIPTIONAL REGULATOR"/>
    <property type="match status" value="1"/>
</dbReference>
<keyword evidence="1 3" id="KW-0238">DNA-binding</keyword>
<feature type="domain" description="HTH cro/C1-type" evidence="2">
    <location>
        <begin position="14"/>
        <end position="66"/>
    </location>
</feature>
<sequence>MAQLLSIGEIIQCYRRNRGMTQTQLSELTGIHKGTISKIENGDVKRPKYKTIRPLAETLQIPLETWVELHITVDKRADTLLFVLQDVIQHSGTADFRGVSLFLLS</sequence>
<dbReference type="AlphaFoldDB" id="H3SNS7"/>
<organism evidence="3 4">
    <name type="scientific">Paenibacillus dendritiformis C454</name>
    <dbReference type="NCBI Taxonomy" id="1131935"/>
    <lineage>
        <taxon>Bacteria</taxon>
        <taxon>Bacillati</taxon>
        <taxon>Bacillota</taxon>
        <taxon>Bacilli</taxon>
        <taxon>Bacillales</taxon>
        <taxon>Paenibacillaceae</taxon>
        <taxon>Paenibacillus</taxon>
    </lineage>
</organism>
<dbReference type="STRING" id="1131935.PDENDC454_26138"/>
<dbReference type="PANTHER" id="PTHR46797:SF1">
    <property type="entry name" value="METHYLPHOSPHONATE SYNTHASE"/>
    <property type="match status" value="1"/>
</dbReference>
<dbReference type="EMBL" id="AHKH01000155">
    <property type="protein sequence ID" value="EHQ59276.1"/>
    <property type="molecule type" value="Genomic_DNA"/>
</dbReference>
<dbReference type="CDD" id="cd00093">
    <property type="entry name" value="HTH_XRE"/>
    <property type="match status" value="1"/>
</dbReference>